<feature type="region of interest" description="Disordered" evidence="1">
    <location>
        <begin position="130"/>
        <end position="149"/>
    </location>
</feature>
<evidence type="ECO:0000313" key="2">
    <source>
        <dbReference type="EMBL" id="ONK54776.1"/>
    </source>
</evidence>
<dbReference type="AlphaFoldDB" id="A0A1R3L593"/>
<organism evidence="2 3">
    <name type="scientific">Asparagus officinalis</name>
    <name type="common">Garden asparagus</name>
    <dbReference type="NCBI Taxonomy" id="4686"/>
    <lineage>
        <taxon>Eukaryota</taxon>
        <taxon>Viridiplantae</taxon>
        <taxon>Streptophyta</taxon>
        <taxon>Embryophyta</taxon>
        <taxon>Tracheophyta</taxon>
        <taxon>Spermatophyta</taxon>
        <taxon>Magnoliopsida</taxon>
        <taxon>Liliopsida</taxon>
        <taxon>Asparagales</taxon>
        <taxon>Asparagaceae</taxon>
        <taxon>Asparagoideae</taxon>
        <taxon>Asparagus</taxon>
    </lineage>
</organism>
<dbReference type="EMBL" id="KV864200">
    <property type="protein sequence ID" value="ONK54776.1"/>
    <property type="molecule type" value="Genomic_DNA"/>
</dbReference>
<evidence type="ECO:0000313" key="3">
    <source>
        <dbReference type="Proteomes" id="UP000243459"/>
    </source>
</evidence>
<protein>
    <submittedName>
        <fullName evidence="2">Uncharacterized protein</fullName>
    </submittedName>
</protein>
<evidence type="ECO:0000256" key="1">
    <source>
        <dbReference type="SAM" id="MobiDB-lite"/>
    </source>
</evidence>
<gene>
    <name evidence="2" type="ORF">A4U43_UnF11640</name>
</gene>
<proteinExistence type="predicted"/>
<keyword evidence="3" id="KW-1185">Reference proteome</keyword>
<sequence>MPLKPDSISLVSSDAPRASRWRITEKLMNTSSAVKAFESPYKFQWWPYVGEWKHKGCLDCIEQYQPRRVAPQFEWWRNRKRKMKEAQDLPSSQMKQVKGFAETKLSSSRVAKPHETSGACAMNPLRTVIKLPSGSSDETKQNFRCEKRN</sequence>
<accession>A0A1R3L593</accession>
<name>A0A1R3L593_ASPOF</name>
<reference evidence="3" key="1">
    <citation type="journal article" date="2017" name="Nat. Commun.">
        <title>The asparagus genome sheds light on the origin and evolution of a young Y chromosome.</title>
        <authorList>
            <person name="Harkess A."/>
            <person name="Zhou J."/>
            <person name="Xu C."/>
            <person name="Bowers J.E."/>
            <person name="Van der Hulst R."/>
            <person name="Ayyampalayam S."/>
            <person name="Mercati F."/>
            <person name="Riccardi P."/>
            <person name="McKain M.R."/>
            <person name="Kakrana A."/>
            <person name="Tang H."/>
            <person name="Ray J."/>
            <person name="Groenendijk J."/>
            <person name="Arikit S."/>
            <person name="Mathioni S.M."/>
            <person name="Nakano M."/>
            <person name="Shan H."/>
            <person name="Telgmann-Rauber A."/>
            <person name="Kanno A."/>
            <person name="Yue Z."/>
            <person name="Chen H."/>
            <person name="Li W."/>
            <person name="Chen Y."/>
            <person name="Xu X."/>
            <person name="Zhang Y."/>
            <person name="Luo S."/>
            <person name="Chen H."/>
            <person name="Gao J."/>
            <person name="Mao Z."/>
            <person name="Pires J.C."/>
            <person name="Luo M."/>
            <person name="Kudrna D."/>
            <person name="Wing R.A."/>
            <person name="Meyers B.C."/>
            <person name="Yi K."/>
            <person name="Kong H."/>
            <person name="Lavrijsen P."/>
            <person name="Sunseri F."/>
            <person name="Falavigna A."/>
            <person name="Ye Y."/>
            <person name="Leebens-Mack J.H."/>
            <person name="Chen G."/>
        </authorList>
    </citation>
    <scope>NUCLEOTIDE SEQUENCE [LARGE SCALE GENOMIC DNA]</scope>
    <source>
        <strain evidence="3">cv. DH0086</strain>
    </source>
</reference>
<dbReference type="Gramene" id="ONK54776">
    <property type="protein sequence ID" value="ONK54776"/>
    <property type="gene ID" value="A4U43_UnF11640"/>
</dbReference>
<dbReference type="Proteomes" id="UP000243459">
    <property type="component" value="Unassembled WGS sequence"/>
</dbReference>
<feature type="compositionally biased region" description="Basic and acidic residues" evidence="1">
    <location>
        <begin position="137"/>
        <end position="149"/>
    </location>
</feature>